<evidence type="ECO:0000313" key="9">
    <source>
        <dbReference type="Proteomes" id="UP000262954"/>
    </source>
</evidence>
<feature type="domain" description="Spi protease inhibitor" evidence="7">
    <location>
        <begin position="49"/>
        <end position="146"/>
    </location>
</feature>
<keyword evidence="4" id="KW-0378">Hydrolase</keyword>
<protein>
    <recommendedName>
        <fullName evidence="7">Spi protease inhibitor domain-containing protein</fullName>
    </recommendedName>
</protein>
<dbReference type="EMBL" id="DNWC01000143">
    <property type="protein sequence ID" value="HBJ09528.1"/>
    <property type="molecule type" value="Genomic_DNA"/>
</dbReference>
<comment type="caution">
    <text evidence="8">The sequence shown here is derived from an EMBL/GenBank/DDBJ whole genome shotgun (WGS) entry which is preliminary data.</text>
</comment>
<evidence type="ECO:0000256" key="2">
    <source>
        <dbReference type="ARBA" id="ARBA00022670"/>
    </source>
</evidence>
<reference evidence="8 9" key="1">
    <citation type="journal article" date="2018" name="Nat. Biotechnol.">
        <title>A standardized bacterial taxonomy based on genome phylogeny substantially revises the tree of life.</title>
        <authorList>
            <person name="Parks D.H."/>
            <person name="Chuvochina M."/>
            <person name="Waite D.W."/>
            <person name="Rinke C."/>
            <person name="Skarshewski A."/>
            <person name="Chaumeil P.A."/>
            <person name="Hugenholtz P."/>
        </authorList>
    </citation>
    <scope>NUCLEOTIDE SEQUENCE [LARGE SCALE GENOMIC DNA]</scope>
    <source>
        <strain evidence="8">UBA11482</strain>
    </source>
</reference>
<dbReference type="InterPro" id="IPR025896">
    <property type="entry name" value="Spi_Prtas-inh"/>
</dbReference>
<keyword evidence="2" id="KW-0645">Protease</keyword>
<dbReference type="GO" id="GO:0008234">
    <property type="term" value="F:cysteine-type peptidase activity"/>
    <property type="evidence" value="ECO:0007669"/>
    <property type="project" value="UniProtKB-KW"/>
</dbReference>
<dbReference type="InterPro" id="IPR038765">
    <property type="entry name" value="Papain-like_cys_pep_sf"/>
</dbReference>
<feature type="active site" description="Nucleophile" evidence="6">
    <location>
        <position position="202"/>
    </location>
</feature>
<dbReference type="PRINTS" id="PR00797">
    <property type="entry name" value="STREPTOPAIN"/>
</dbReference>
<sequence>MINITKIRFVHNCIHIILNPNTPNKMKQILPKLLVVTFLLALTQLLHARKIEVTDALSTAKNFIANTEYGKIRQKAIATNLELVYTESDANAPLYYVFNITGGGFVITAADDRATEILAYVDKGSYNPSTLPANMRWWLGEYARQIKAVCSMPEVTEQTHAAKAVKTEIKPLLETEWSQEAPFNQLCSYNNGTSISPALTGCVATAMSQIMYFHKWPEKGTGSYSYDYSIDVNGKEVQQHKESSFAEHSYDYAAMIPSYRSGYTQQQADAVALLMFDCAISVNSLFNDTNIGTAGASNWAVYSFQDYFGYAKTAAEISRSNITNDDEWETLVYNDLQAGLPVFYSGNDDSGSGHTFVCDGYKDGLFHINWGWEGTFNGYFALSGSDALNPYTGAGLHGQGYHNDQRIITGLKPAKASSGVVAQDAITISQNSATRGDELFVSGNMINISNTEEVYMGLELTDVATGEKIIAGITDYTFAPGNRFSALLLNTSDIVKNGTFEVWPVYQISGTTEWIRIEAATGQNKAPQLTISGKTPTIYVTAPISFEHGNFTSIENLKLYVKLQALENVSNIEFRAYFKQPWDGQTGATLTGTVASLENGDITTLVLTPLGSTANLRQEIPYSLELYLYENEQNVKIPISSNTKINNAMIVSAEKEEELGIENVTTDNTIVDVFTIDGVLIRHKVSNDRALENLPKGIYIVNGRKMLVK</sequence>
<dbReference type="AlphaFoldDB" id="A0A354M4T9"/>
<dbReference type="Pfam" id="PF01640">
    <property type="entry name" value="Peptidase_C10"/>
    <property type="match status" value="1"/>
</dbReference>
<dbReference type="SUPFAM" id="SSF54001">
    <property type="entry name" value="Cysteine proteinases"/>
    <property type="match status" value="1"/>
</dbReference>
<dbReference type="Proteomes" id="UP000262954">
    <property type="component" value="Unassembled WGS sequence"/>
</dbReference>
<keyword evidence="5" id="KW-0788">Thiol protease</keyword>
<dbReference type="InterPro" id="IPR000200">
    <property type="entry name" value="Peptidase_C10"/>
</dbReference>
<keyword evidence="3" id="KW-0732">Signal</keyword>
<feature type="active site" description="Proton acceptor" evidence="6">
    <location>
        <position position="354"/>
    </location>
</feature>
<evidence type="ECO:0000256" key="6">
    <source>
        <dbReference type="PIRSR" id="PIRSR600200-1"/>
    </source>
</evidence>
<dbReference type="RefSeq" id="WP_337929125.1">
    <property type="nucleotide sequence ID" value="NZ_JAXVFC010000047.1"/>
</dbReference>
<evidence type="ECO:0000259" key="7">
    <source>
        <dbReference type="Pfam" id="PF13734"/>
    </source>
</evidence>
<dbReference type="Gene3D" id="3.90.70.50">
    <property type="entry name" value="Peptidase C10, streptopain"/>
    <property type="match status" value="1"/>
</dbReference>
<dbReference type="Pfam" id="PF13734">
    <property type="entry name" value="Inhibitor_I69"/>
    <property type="match status" value="1"/>
</dbReference>
<name>A0A354M4T9_9BACT</name>
<dbReference type="InterPro" id="IPR044934">
    <property type="entry name" value="Streptopain_sf"/>
</dbReference>
<evidence type="ECO:0000256" key="3">
    <source>
        <dbReference type="ARBA" id="ARBA00022729"/>
    </source>
</evidence>
<evidence type="ECO:0000256" key="4">
    <source>
        <dbReference type="ARBA" id="ARBA00022801"/>
    </source>
</evidence>
<evidence type="ECO:0000256" key="1">
    <source>
        <dbReference type="ARBA" id="ARBA00009693"/>
    </source>
</evidence>
<accession>A0A354M4T9</accession>
<comment type="similarity">
    <text evidence="1">Belongs to the peptidase C10 family.</text>
</comment>
<dbReference type="GO" id="GO:0006508">
    <property type="term" value="P:proteolysis"/>
    <property type="evidence" value="ECO:0007669"/>
    <property type="project" value="UniProtKB-KW"/>
</dbReference>
<evidence type="ECO:0000313" key="8">
    <source>
        <dbReference type="EMBL" id="HBJ09528.1"/>
    </source>
</evidence>
<proteinExistence type="inferred from homology"/>
<evidence type="ECO:0000256" key="5">
    <source>
        <dbReference type="ARBA" id="ARBA00022807"/>
    </source>
</evidence>
<gene>
    <name evidence="8" type="ORF">DDY73_11055</name>
</gene>
<organism evidence="8 9">
    <name type="scientific">Coprobacter fastidiosus</name>
    <dbReference type="NCBI Taxonomy" id="1099853"/>
    <lineage>
        <taxon>Bacteria</taxon>
        <taxon>Pseudomonadati</taxon>
        <taxon>Bacteroidota</taxon>
        <taxon>Bacteroidia</taxon>
        <taxon>Bacteroidales</taxon>
        <taxon>Barnesiellaceae</taxon>
        <taxon>Coprobacter</taxon>
    </lineage>
</organism>